<evidence type="ECO:0000256" key="1">
    <source>
        <dbReference type="SAM" id="MobiDB-lite"/>
    </source>
</evidence>
<dbReference type="Proteomes" id="UP001595379">
    <property type="component" value="Unassembled WGS sequence"/>
</dbReference>
<feature type="compositionally biased region" description="Basic and acidic residues" evidence="1">
    <location>
        <begin position="51"/>
        <end position="72"/>
    </location>
</feature>
<proteinExistence type="predicted"/>
<organism evidence="2 3">
    <name type="scientific">Hyphobacterium vulgare</name>
    <dbReference type="NCBI Taxonomy" id="1736751"/>
    <lineage>
        <taxon>Bacteria</taxon>
        <taxon>Pseudomonadati</taxon>
        <taxon>Pseudomonadota</taxon>
        <taxon>Alphaproteobacteria</taxon>
        <taxon>Maricaulales</taxon>
        <taxon>Maricaulaceae</taxon>
        <taxon>Hyphobacterium</taxon>
    </lineage>
</organism>
<feature type="compositionally biased region" description="Basic and acidic residues" evidence="1">
    <location>
        <begin position="103"/>
        <end position="122"/>
    </location>
</feature>
<accession>A0ABV6ZYD0</accession>
<feature type="region of interest" description="Disordered" evidence="1">
    <location>
        <begin position="1"/>
        <end position="153"/>
    </location>
</feature>
<name>A0ABV6ZYD0_9PROT</name>
<keyword evidence="3" id="KW-1185">Reference proteome</keyword>
<dbReference type="EMBL" id="JBHRSV010000019">
    <property type="protein sequence ID" value="MFC2926447.1"/>
    <property type="molecule type" value="Genomic_DNA"/>
</dbReference>
<comment type="caution">
    <text evidence="2">The sequence shown here is derived from an EMBL/GenBank/DDBJ whole genome shotgun (WGS) entry which is preliminary data.</text>
</comment>
<sequence>MADRYDGPDAAPTPDESEIFDEDKHGGRADQRRPDAGKGFAPVDESIAGRQGERFDETVPQDAAERAGRDRGVAAGEGAELNGVRPESETEAALERAANNDTPEGKPKDPKQDRGDVDEALKETFPASDPPAWSPGTADPSNIKNPEDEKKKK</sequence>
<evidence type="ECO:0000313" key="2">
    <source>
        <dbReference type="EMBL" id="MFC2926447.1"/>
    </source>
</evidence>
<evidence type="ECO:0000313" key="3">
    <source>
        <dbReference type="Proteomes" id="UP001595379"/>
    </source>
</evidence>
<reference evidence="3" key="1">
    <citation type="journal article" date="2019" name="Int. J. Syst. Evol. Microbiol.">
        <title>The Global Catalogue of Microorganisms (GCM) 10K type strain sequencing project: providing services to taxonomists for standard genome sequencing and annotation.</title>
        <authorList>
            <consortium name="The Broad Institute Genomics Platform"/>
            <consortium name="The Broad Institute Genome Sequencing Center for Infectious Disease"/>
            <person name="Wu L."/>
            <person name="Ma J."/>
        </authorList>
    </citation>
    <scope>NUCLEOTIDE SEQUENCE [LARGE SCALE GENOMIC DNA]</scope>
    <source>
        <strain evidence="3">KCTC 52487</strain>
    </source>
</reference>
<gene>
    <name evidence="2" type="ORF">ACFOOR_10060</name>
</gene>
<protein>
    <submittedName>
        <fullName evidence="2">Uncharacterized protein</fullName>
    </submittedName>
</protein>
<feature type="compositionally biased region" description="Basic and acidic residues" evidence="1">
    <location>
        <begin position="22"/>
        <end position="36"/>
    </location>
</feature>
<dbReference type="RefSeq" id="WP_343164239.1">
    <property type="nucleotide sequence ID" value="NZ_JBHRSV010000019.1"/>
</dbReference>